<dbReference type="InterPro" id="IPR029058">
    <property type="entry name" value="AB_hydrolase_fold"/>
</dbReference>
<keyword evidence="2" id="KW-0378">Hydrolase</keyword>
<dbReference type="PANTHER" id="PTHR46623">
    <property type="entry name" value="CARBOXYMETHYLENEBUTENOLIDASE-RELATED"/>
    <property type="match status" value="1"/>
</dbReference>
<dbReference type="GO" id="GO:0016787">
    <property type="term" value="F:hydrolase activity"/>
    <property type="evidence" value="ECO:0007669"/>
    <property type="project" value="UniProtKB-KW"/>
</dbReference>
<dbReference type="EMBL" id="BAAAPN010000017">
    <property type="protein sequence ID" value="GAA1748350.1"/>
    <property type="molecule type" value="Genomic_DNA"/>
</dbReference>
<dbReference type="InterPro" id="IPR051049">
    <property type="entry name" value="Dienelactone_hydrolase-like"/>
</dbReference>
<name>A0ABN2K4S9_9MICO</name>
<sequence>MGGPQAYAARMTVVPSDTIATEAGAMPAHVWLPPAGHGPGIVLFQEIFGISPYVERRAADLAALGNVVVAPEFYWRLGASGVANGPDMLTEGLALVQRFDWEAGVRDGATAYGWLRERPEVTGAVGLVGFCFGGGLAFNVAAITDPALLVSYYGSALPGLLDLAPQVSAPSLHHFGQADSYIDGDAVARIRAAVDGPEVEFYTYPEADHAFDNADFVSYHPQASTIAWGMTEKFLRKHLPA</sequence>
<dbReference type="InterPro" id="IPR002925">
    <property type="entry name" value="Dienelactn_hydro"/>
</dbReference>
<accession>A0ABN2K4S9</accession>
<dbReference type="PANTHER" id="PTHR46623:SF6">
    <property type="entry name" value="ALPHA_BETA-HYDROLASES SUPERFAMILY PROTEIN"/>
    <property type="match status" value="1"/>
</dbReference>
<proteinExistence type="predicted"/>
<protein>
    <submittedName>
        <fullName evidence="2">Dienelactone hydrolase family protein</fullName>
    </submittedName>
</protein>
<dbReference type="Gene3D" id="3.40.50.1820">
    <property type="entry name" value="alpha/beta hydrolase"/>
    <property type="match status" value="1"/>
</dbReference>
<evidence type="ECO:0000259" key="1">
    <source>
        <dbReference type="Pfam" id="PF01738"/>
    </source>
</evidence>
<dbReference type="SUPFAM" id="SSF53474">
    <property type="entry name" value="alpha/beta-Hydrolases"/>
    <property type="match status" value="1"/>
</dbReference>
<evidence type="ECO:0000313" key="2">
    <source>
        <dbReference type="EMBL" id="GAA1748350.1"/>
    </source>
</evidence>
<dbReference type="Proteomes" id="UP001501475">
    <property type="component" value="Unassembled WGS sequence"/>
</dbReference>
<evidence type="ECO:0000313" key="3">
    <source>
        <dbReference type="Proteomes" id="UP001501475"/>
    </source>
</evidence>
<dbReference type="Pfam" id="PF01738">
    <property type="entry name" value="DLH"/>
    <property type="match status" value="1"/>
</dbReference>
<reference evidence="2 3" key="1">
    <citation type="journal article" date="2019" name="Int. J. Syst. Evol. Microbiol.">
        <title>The Global Catalogue of Microorganisms (GCM) 10K type strain sequencing project: providing services to taxonomists for standard genome sequencing and annotation.</title>
        <authorList>
            <consortium name="The Broad Institute Genomics Platform"/>
            <consortium name="The Broad Institute Genome Sequencing Center for Infectious Disease"/>
            <person name="Wu L."/>
            <person name="Ma J."/>
        </authorList>
    </citation>
    <scope>NUCLEOTIDE SEQUENCE [LARGE SCALE GENOMIC DNA]</scope>
    <source>
        <strain evidence="2 3">JCM 15591</strain>
    </source>
</reference>
<comment type="caution">
    <text evidence="2">The sequence shown here is derived from an EMBL/GenBank/DDBJ whole genome shotgun (WGS) entry which is preliminary data.</text>
</comment>
<organism evidence="2 3">
    <name type="scientific">Nostocoides vanveenii</name>
    <dbReference type="NCBI Taxonomy" id="330835"/>
    <lineage>
        <taxon>Bacteria</taxon>
        <taxon>Bacillati</taxon>
        <taxon>Actinomycetota</taxon>
        <taxon>Actinomycetes</taxon>
        <taxon>Micrococcales</taxon>
        <taxon>Intrasporangiaceae</taxon>
        <taxon>Nostocoides</taxon>
    </lineage>
</organism>
<gene>
    <name evidence="2" type="ORF">GCM10009810_06120</name>
</gene>
<keyword evidence="3" id="KW-1185">Reference proteome</keyword>
<feature type="domain" description="Dienelactone hydrolase" evidence="1">
    <location>
        <begin position="28"/>
        <end position="238"/>
    </location>
</feature>